<evidence type="ECO:0000256" key="2">
    <source>
        <dbReference type="ARBA" id="ARBA00023054"/>
    </source>
</evidence>
<gene>
    <name evidence="5" type="ORF">O6P43_028573</name>
</gene>
<dbReference type="EMBL" id="JARAOO010000012">
    <property type="protein sequence ID" value="KAJ7948044.1"/>
    <property type="molecule type" value="Genomic_DNA"/>
</dbReference>
<dbReference type="PANTHER" id="PTHR30060">
    <property type="entry name" value="INNER MEMBRANE PROTEIN"/>
    <property type="match status" value="1"/>
</dbReference>
<feature type="region of interest" description="Disordered" evidence="3">
    <location>
        <begin position="203"/>
        <end position="334"/>
    </location>
</feature>
<feature type="compositionally biased region" description="Basic and acidic residues" evidence="3">
    <location>
        <begin position="234"/>
        <end position="243"/>
    </location>
</feature>
<feature type="compositionally biased region" description="Low complexity" evidence="3">
    <location>
        <begin position="255"/>
        <end position="266"/>
    </location>
</feature>
<dbReference type="Proteomes" id="UP001163823">
    <property type="component" value="Chromosome 12"/>
</dbReference>
<comment type="similarity">
    <text evidence="1">Belongs to the NSRP1 family.</text>
</comment>
<dbReference type="AlphaFoldDB" id="A0AAD7PAU0"/>
<keyword evidence="2" id="KW-0175">Coiled coil</keyword>
<feature type="compositionally biased region" description="Polar residues" evidence="3">
    <location>
        <begin position="267"/>
        <end position="279"/>
    </location>
</feature>
<accession>A0AAD7PAU0</accession>
<dbReference type="GO" id="GO:0000381">
    <property type="term" value="P:regulation of alternative mRNA splicing, via spliceosome"/>
    <property type="evidence" value="ECO:0007669"/>
    <property type="project" value="InterPro"/>
</dbReference>
<feature type="domain" description="Nuclear speckle splicing regulatory protein 1 N-terminal" evidence="4">
    <location>
        <begin position="54"/>
        <end position="170"/>
    </location>
</feature>
<dbReference type="Pfam" id="PF09745">
    <property type="entry name" value="NSRP1_N"/>
    <property type="match status" value="1"/>
</dbReference>
<evidence type="ECO:0000256" key="1">
    <source>
        <dbReference type="ARBA" id="ARBA00010126"/>
    </source>
</evidence>
<sequence length="334" mass="38541">MSKYGLNLRPVQKKQQPKRPPLATPFGFNDEEENDVEREIARQASKSRSLKEIEELQKKALEEDPTVFDYDGVYDKMKEKEVRPVVLDREERKPKYIQNLMKKAEERQQYRDIVYEKKLAKERSKDDHLYADKDKFITEGYRKKLAEREKQMELERLRELREERDDVTKKKDFLVDFYSNLDKNVAFGGETAERRKMEKQAELKILERHDESGASASNEGLLLKNSSSALESSTLKEGDHDADASNGEQLLRNNSSSYSESSRQKSGNQGETSSSTNVNPPDPKPISEASVIQEKTSTELPPESQLKSDHHKRSQDAVAAAKERFLARKRGKQE</sequence>
<feature type="compositionally biased region" description="Basic and acidic residues" evidence="3">
    <location>
        <begin position="203"/>
        <end position="212"/>
    </location>
</feature>
<evidence type="ECO:0000256" key="3">
    <source>
        <dbReference type="SAM" id="MobiDB-lite"/>
    </source>
</evidence>
<protein>
    <submittedName>
        <fullName evidence="5">Nuclear speckle splicing regulatory protein 1</fullName>
    </submittedName>
</protein>
<keyword evidence="6" id="KW-1185">Reference proteome</keyword>
<organism evidence="5 6">
    <name type="scientific">Quillaja saponaria</name>
    <name type="common">Soap bark tree</name>
    <dbReference type="NCBI Taxonomy" id="32244"/>
    <lineage>
        <taxon>Eukaryota</taxon>
        <taxon>Viridiplantae</taxon>
        <taxon>Streptophyta</taxon>
        <taxon>Embryophyta</taxon>
        <taxon>Tracheophyta</taxon>
        <taxon>Spermatophyta</taxon>
        <taxon>Magnoliopsida</taxon>
        <taxon>eudicotyledons</taxon>
        <taxon>Gunneridae</taxon>
        <taxon>Pentapetalae</taxon>
        <taxon>rosids</taxon>
        <taxon>fabids</taxon>
        <taxon>Fabales</taxon>
        <taxon>Quillajaceae</taxon>
        <taxon>Quillaja</taxon>
    </lineage>
</organism>
<feature type="region of interest" description="Disordered" evidence="3">
    <location>
        <begin position="1"/>
        <end position="49"/>
    </location>
</feature>
<name>A0AAD7PAU0_QUISA</name>
<feature type="compositionally biased region" description="Basic and acidic residues" evidence="3">
    <location>
        <begin position="321"/>
        <end position="334"/>
    </location>
</feature>
<dbReference type="KEGG" id="qsa:O6P43_028573"/>
<evidence type="ECO:0000313" key="6">
    <source>
        <dbReference type="Proteomes" id="UP001163823"/>
    </source>
</evidence>
<reference evidence="5" key="1">
    <citation type="journal article" date="2023" name="Science">
        <title>Elucidation of the pathway for biosynthesis of saponin adjuvants from the soapbark tree.</title>
        <authorList>
            <person name="Reed J."/>
            <person name="Orme A."/>
            <person name="El-Demerdash A."/>
            <person name="Owen C."/>
            <person name="Martin L.B.B."/>
            <person name="Misra R.C."/>
            <person name="Kikuchi S."/>
            <person name="Rejzek M."/>
            <person name="Martin A.C."/>
            <person name="Harkess A."/>
            <person name="Leebens-Mack J."/>
            <person name="Louveau T."/>
            <person name="Stephenson M.J."/>
            <person name="Osbourn A."/>
        </authorList>
    </citation>
    <scope>NUCLEOTIDE SEQUENCE</scope>
    <source>
        <strain evidence="5">S10</strain>
    </source>
</reference>
<proteinExistence type="inferred from homology"/>
<evidence type="ECO:0000313" key="5">
    <source>
        <dbReference type="EMBL" id="KAJ7948044.1"/>
    </source>
</evidence>
<feature type="compositionally biased region" description="Polar residues" evidence="3">
    <location>
        <begin position="214"/>
        <end position="233"/>
    </location>
</feature>
<comment type="caution">
    <text evidence="5">The sequence shown here is derived from an EMBL/GenBank/DDBJ whole genome shotgun (WGS) entry which is preliminary data.</text>
</comment>
<dbReference type="PANTHER" id="PTHR30060:SF0">
    <property type="entry name" value="COILED-COIL PROTEIN (DUF2040)-RELATED"/>
    <property type="match status" value="1"/>
</dbReference>
<evidence type="ECO:0000259" key="4">
    <source>
        <dbReference type="Pfam" id="PF09745"/>
    </source>
</evidence>
<dbReference type="InterPro" id="IPR018612">
    <property type="entry name" value="NSRP1_N"/>
</dbReference>